<evidence type="ECO:0000313" key="6">
    <source>
        <dbReference type="EMBL" id="QOR71625.1"/>
    </source>
</evidence>
<dbReference type="Gene3D" id="1.10.357.10">
    <property type="entry name" value="Tetracycline Repressor, domain 2"/>
    <property type="match status" value="1"/>
</dbReference>
<sequence length="212" mass="23847">MTITRVGQREATLEKIRTAAVALFAEHDYNEITMQAVAKEAGIGEATLFRHVDQKVDLLTLAYSSQLDDLLNEIDEADATRALSQARHSGAHLRERILAIYEARCEFYRRHPVNGALYLAEGFNERNPARARNIAQGDRSIRLVAGLIEEGQRSGALFSHVVARDVAQNCHGIYMHEIQRTAVRNFEPDSIWTRTRARLLAQLDPLIVDGSR</sequence>
<dbReference type="SUPFAM" id="SSF46689">
    <property type="entry name" value="Homeodomain-like"/>
    <property type="match status" value="1"/>
</dbReference>
<dbReference type="AlphaFoldDB" id="A0A7M1SVR8"/>
<evidence type="ECO:0000256" key="2">
    <source>
        <dbReference type="ARBA" id="ARBA00023125"/>
    </source>
</evidence>
<protein>
    <submittedName>
        <fullName evidence="6">TetR/AcrR family transcriptional regulator</fullName>
    </submittedName>
</protein>
<evidence type="ECO:0000256" key="1">
    <source>
        <dbReference type="ARBA" id="ARBA00023015"/>
    </source>
</evidence>
<dbReference type="InterPro" id="IPR036271">
    <property type="entry name" value="Tet_transcr_reg_TetR-rel_C_sf"/>
</dbReference>
<accession>A0A7M1SVR8</accession>
<organism evidence="6 7">
    <name type="scientific">Ruania alkalisoli</name>
    <dbReference type="NCBI Taxonomy" id="2779775"/>
    <lineage>
        <taxon>Bacteria</taxon>
        <taxon>Bacillati</taxon>
        <taxon>Actinomycetota</taxon>
        <taxon>Actinomycetes</taxon>
        <taxon>Micrococcales</taxon>
        <taxon>Ruaniaceae</taxon>
        <taxon>Ruania</taxon>
    </lineage>
</organism>
<dbReference type="GO" id="GO:0000976">
    <property type="term" value="F:transcription cis-regulatory region binding"/>
    <property type="evidence" value="ECO:0007669"/>
    <property type="project" value="TreeGrafter"/>
</dbReference>
<keyword evidence="1" id="KW-0805">Transcription regulation</keyword>
<dbReference type="PROSITE" id="PS50977">
    <property type="entry name" value="HTH_TETR_2"/>
    <property type="match status" value="1"/>
</dbReference>
<dbReference type="InterPro" id="IPR001647">
    <property type="entry name" value="HTH_TetR"/>
</dbReference>
<dbReference type="SUPFAM" id="SSF48498">
    <property type="entry name" value="Tetracyclin repressor-like, C-terminal domain"/>
    <property type="match status" value="1"/>
</dbReference>
<dbReference type="Proteomes" id="UP000593758">
    <property type="component" value="Chromosome"/>
</dbReference>
<feature type="domain" description="HTH tetR-type" evidence="5">
    <location>
        <begin position="10"/>
        <end position="70"/>
    </location>
</feature>
<keyword evidence="3" id="KW-0804">Transcription</keyword>
<keyword evidence="7" id="KW-1185">Reference proteome</keyword>
<evidence type="ECO:0000256" key="3">
    <source>
        <dbReference type="ARBA" id="ARBA00023163"/>
    </source>
</evidence>
<dbReference type="GO" id="GO:0003700">
    <property type="term" value="F:DNA-binding transcription factor activity"/>
    <property type="evidence" value="ECO:0007669"/>
    <property type="project" value="TreeGrafter"/>
</dbReference>
<name>A0A7M1SVR8_9MICO</name>
<dbReference type="PANTHER" id="PTHR30055:SF234">
    <property type="entry name" value="HTH-TYPE TRANSCRIPTIONAL REGULATOR BETI"/>
    <property type="match status" value="1"/>
</dbReference>
<feature type="DNA-binding region" description="H-T-H motif" evidence="4">
    <location>
        <begin position="33"/>
        <end position="52"/>
    </location>
</feature>
<reference evidence="6 7" key="1">
    <citation type="submission" date="2020-10" db="EMBL/GenBank/DDBJ databases">
        <title>Haloactinobacterium sp. RN3S43, a bacterium isolated from saline soil.</title>
        <authorList>
            <person name="Sun J.-Q."/>
        </authorList>
    </citation>
    <scope>NUCLEOTIDE SEQUENCE [LARGE SCALE GENOMIC DNA]</scope>
    <source>
        <strain evidence="6 7">RN3S43</strain>
    </source>
</reference>
<dbReference type="KEGG" id="halt:IM660_04880"/>
<dbReference type="Pfam" id="PF00440">
    <property type="entry name" value="TetR_N"/>
    <property type="match status" value="1"/>
</dbReference>
<dbReference type="InterPro" id="IPR050109">
    <property type="entry name" value="HTH-type_TetR-like_transc_reg"/>
</dbReference>
<gene>
    <name evidence="6" type="ORF">IM660_04880</name>
</gene>
<dbReference type="PANTHER" id="PTHR30055">
    <property type="entry name" value="HTH-TYPE TRANSCRIPTIONAL REGULATOR RUTR"/>
    <property type="match status" value="1"/>
</dbReference>
<dbReference type="PRINTS" id="PR00455">
    <property type="entry name" value="HTHTETR"/>
</dbReference>
<evidence type="ECO:0000256" key="4">
    <source>
        <dbReference type="PROSITE-ProRule" id="PRU00335"/>
    </source>
</evidence>
<keyword evidence="2 4" id="KW-0238">DNA-binding</keyword>
<evidence type="ECO:0000313" key="7">
    <source>
        <dbReference type="Proteomes" id="UP000593758"/>
    </source>
</evidence>
<evidence type="ECO:0000259" key="5">
    <source>
        <dbReference type="PROSITE" id="PS50977"/>
    </source>
</evidence>
<dbReference type="InterPro" id="IPR009057">
    <property type="entry name" value="Homeodomain-like_sf"/>
</dbReference>
<proteinExistence type="predicted"/>
<dbReference type="EMBL" id="CP063169">
    <property type="protein sequence ID" value="QOR71625.1"/>
    <property type="molecule type" value="Genomic_DNA"/>
</dbReference>
<dbReference type="RefSeq" id="WP_193498281.1">
    <property type="nucleotide sequence ID" value="NZ_CP063169.1"/>
</dbReference>